<protein>
    <submittedName>
        <fullName evidence="1">Uncharacterized protein</fullName>
    </submittedName>
</protein>
<organism evidence="1 2">
    <name type="scientific">Candidatus Aeolococcus gillhamiae</name>
    <dbReference type="NCBI Taxonomy" id="3127015"/>
    <lineage>
        <taxon>Bacteria</taxon>
        <taxon>Bacillati</taxon>
        <taxon>Candidatus Dormiibacterota</taxon>
        <taxon>Candidatus Dormibacteria</taxon>
        <taxon>Candidatus Aeolococcales</taxon>
        <taxon>Candidatus Aeolococcaceae</taxon>
        <taxon>Candidatus Aeolococcus</taxon>
    </lineage>
</organism>
<proteinExistence type="predicted"/>
<sequence>MPTYSEEMRELVLGTLWSLWTELGLSGWERHHQDVAVDLEALIVATARLAPLDARLTDEALDWCVTNGRLASAVRLKHLAGAADSTTRRALGTFAATVNANSRLNWPGATTPGAFTATGRSAEPELARPALIQLRLRALWGVSARAEVLRVMLAEGHRFMGISEVAALAAFGKDAVAEALENLQRGGLLEEAGARNLRVFRLGRRGDLVALVGTEPDWQRSWPWPDVLPIMVGILDASELPDMSPLARAAEIQRRLREWRPALARLGIVTGALGTGLDFLGGYEEFTRQALGKWSGVGQAAIPA</sequence>
<evidence type="ECO:0000313" key="2">
    <source>
        <dbReference type="Proteomes" id="UP000606991"/>
    </source>
</evidence>
<dbReference type="RefSeq" id="WP_337311494.1">
    <property type="nucleotide sequence ID" value="NZ_JAEKNS010000085.1"/>
</dbReference>
<accession>A0A934NA41</accession>
<comment type="caution">
    <text evidence="1">The sequence shown here is derived from an EMBL/GenBank/DDBJ whole genome shotgun (WGS) entry which is preliminary data.</text>
</comment>
<name>A0A934NA41_9BACT</name>
<gene>
    <name evidence="1" type="ORF">JF886_08520</name>
</gene>
<dbReference type="Proteomes" id="UP000606991">
    <property type="component" value="Unassembled WGS sequence"/>
</dbReference>
<dbReference type="AlphaFoldDB" id="A0A934NA41"/>
<dbReference type="EMBL" id="JAEKNS010000085">
    <property type="protein sequence ID" value="MBJ7594892.1"/>
    <property type="molecule type" value="Genomic_DNA"/>
</dbReference>
<reference evidence="1 2" key="1">
    <citation type="submission" date="2020-10" db="EMBL/GenBank/DDBJ databases">
        <title>Ca. Dormibacterota MAGs.</title>
        <authorList>
            <person name="Montgomery K."/>
        </authorList>
    </citation>
    <scope>NUCLEOTIDE SEQUENCE [LARGE SCALE GENOMIC DNA]</scope>
    <source>
        <strain evidence="1">SC8812_S17_18</strain>
    </source>
</reference>
<evidence type="ECO:0000313" key="1">
    <source>
        <dbReference type="EMBL" id="MBJ7594892.1"/>
    </source>
</evidence>